<sequence>MGSHDVHRLELHPHPAGSVFQERNAAGRQTLNSHYVRAGLLPETPSEKSDIATASVSLSGNGTVKTFLMLAQRLLILGSFLLLVHLRSVGQSVMTPSDTSYIMTLLRKAEAIEMQQPEKALLDYQKAYTFARRIGYTKGYFESIRLTTYLLDLLGRHTESHKLATEGLQKALRDTSEQYRSTCYFSLAQSAMFQGKNKEAIYYFKKAAPFMLAHRNRKKAAVLYQNLGLMYEAEKLYPQALDYFNRALKYDLIAKSPQHEIALDYHSMATVYVKQNQLPMALAYFRRTKSLLRPDNDIHFLTSLYGNIGNLHKELSHFDSSLYYYRSALRMNRELNNPLQELHLLAGLAETYNEMKQFGQAKALLDNAYALARQHKVGLSEFRNIYREYANASLGLKDYKGAIPWYDKYIETKDSLSTLEAKTLLEEYELKLRQAESRQKLTEKQRQIDQLAQAHQRQQLWLLIAGLVALVAVGSLVFAYQYSRQRQRASDNALLAAQRAHSLAVMQSELQGQQKERLRISKEMHDDLGASLTAIGLLSEVVKTRMGTQTAPEVEKISTISADMVTTMNEIIWSLNTRNDSLNGLIAYTRAYTSEFIDNTPLHLRTQVHESPQEVTIQGTDRRNIFLTVKEALHNVVKHAQATEVSLTIRPETDRLLIEVSDNGRGFEPNERTRLRNGLTNMQNRMSNSGGSCTISSSPRGTTVAIIYPYPLSATANILQM</sequence>
<dbReference type="SUPFAM" id="SSF48452">
    <property type="entry name" value="TPR-like"/>
    <property type="match status" value="3"/>
</dbReference>
<dbReference type="InterPro" id="IPR011990">
    <property type="entry name" value="TPR-like_helical_dom_sf"/>
</dbReference>
<evidence type="ECO:0000256" key="2">
    <source>
        <dbReference type="ARBA" id="ARBA00022777"/>
    </source>
</evidence>
<dbReference type="EC" id="2.7.3.-" evidence="8"/>
<dbReference type="Pfam" id="PF13424">
    <property type="entry name" value="TPR_12"/>
    <property type="match status" value="1"/>
</dbReference>
<dbReference type="SUPFAM" id="SSF55874">
    <property type="entry name" value="ATPase domain of HSP90 chaperone/DNA topoisomerase II/histidine kinase"/>
    <property type="match status" value="1"/>
</dbReference>
<dbReference type="Gene3D" id="1.20.5.1930">
    <property type="match status" value="1"/>
</dbReference>
<dbReference type="Pfam" id="PF07730">
    <property type="entry name" value="HisKA_3"/>
    <property type="match status" value="1"/>
</dbReference>
<keyword evidence="4" id="KW-0802">TPR repeat</keyword>
<keyword evidence="9" id="KW-1185">Reference proteome</keyword>
<keyword evidence="3" id="KW-0902">Two-component regulatory system</keyword>
<feature type="repeat" description="TPR" evidence="4">
    <location>
        <begin position="302"/>
        <end position="335"/>
    </location>
</feature>
<dbReference type="SMART" id="SM00387">
    <property type="entry name" value="HATPase_c"/>
    <property type="match status" value="1"/>
</dbReference>
<dbReference type="InterPro" id="IPR050482">
    <property type="entry name" value="Sensor_HK_TwoCompSys"/>
</dbReference>
<dbReference type="Gene3D" id="1.25.40.10">
    <property type="entry name" value="Tetratricopeptide repeat domain"/>
    <property type="match status" value="2"/>
</dbReference>
<evidence type="ECO:0000256" key="1">
    <source>
        <dbReference type="ARBA" id="ARBA00022679"/>
    </source>
</evidence>
<evidence type="ECO:0000256" key="6">
    <source>
        <dbReference type="SAM" id="Phobius"/>
    </source>
</evidence>
<dbReference type="InterPro" id="IPR011712">
    <property type="entry name" value="Sig_transdc_His_kin_sub3_dim/P"/>
</dbReference>
<protein>
    <submittedName>
        <fullName evidence="8">Histidine kinase</fullName>
        <ecNumber evidence="8">2.7.3.-</ecNumber>
    </submittedName>
</protein>
<dbReference type="PROSITE" id="PS50109">
    <property type="entry name" value="HIS_KIN"/>
    <property type="match status" value="1"/>
</dbReference>
<name>I2GH13_9BACT</name>
<comment type="caution">
    <text evidence="8">The sequence shown here is derived from an EMBL/GenBank/DDBJ whole genome shotgun (WGS) entry which is preliminary data.</text>
</comment>
<dbReference type="SMART" id="SM00028">
    <property type="entry name" value="TPR"/>
    <property type="match status" value="6"/>
</dbReference>
<dbReference type="GO" id="GO:0046983">
    <property type="term" value="F:protein dimerization activity"/>
    <property type="evidence" value="ECO:0007669"/>
    <property type="project" value="InterPro"/>
</dbReference>
<dbReference type="STRING" id="1185876.BN8_02264"/>
<dbReference type="EMBL" id="CAIT01000006">
    <property type="protein sequence ID" value="CCH53188.1"/>
    <property type="molecule type" value="Genomic_DNA"/>
</dbReference>
<keyword evidence="6" id="KW-0812">Transmembrane</keyword>
<keyword evidence="5" id="KW-0175">Coiled coil</keyword>
<organism evidence="8 9">
    <name type="scientific">Fibrisoma limi BUZ 3</name>
    <dbReference type="NCBI Taxonomy" id="1185876"/>
    <lineage>
        <taxon>Bacteria</taxon>
        <taxon>Pseudomonadati</taxon>
        <taxon>Bacteroidota</taxon>
        <taxon>Cytophagia</taxon>
        <taxon>Cytophagales</taxon>
        <taxon>Spirosomataceae</taxon>
        <taxon>Fibrisoma</taxon>
    </lineage>
</organism>
<evidence type="ECO:0000256" key="3">
    <source>
        <dbReference type="ARBA" id="ARBA00023012"/>
    </source>
</evidence>
<dbReference type="PROSITE" id="PS50005">
    <property type="entry name" value="TPR"/>
    <property type="match status" value="2"/>
</dbReference>
<evidence type="ECO:0000256" key="4">
    <source>
        <dbReference type="PROSITE-ProRule" id="PRU00339"/>
    </source>
</evidence>
<dbReference type="GO" id="GO:0000155">
    <property type="term" value="F:phosphorelay sensor kinase activity"/>
    <property type="evidence" value="ECO:0007669"/>
    <property type="project" value="InterPro"/>
</dbReference>
<feature type="domain" description="Histidine kinase" evidence="7">
    <location>
        <begin position="523"/>
        <end position="712"/>
    </location>
</feature>
<dbReference type="AlphaFoldDB" id="I2GH13"/>
<dbReference type="CDD" id="cd16917">
    <property type="entry name" value="HATPase_UhpB-NarQ-NarX-like"/>
    <property type="match status" value="1"/>
</dbReference>
<reference evidence="8 9" key="1">
    <citation type="journal article" date="2012" name="J. Bacteriol.">
        <title>Genome Sequence of the Filamentous Bacterium Fibrisoma limi BUZ 3T.</title>
        <authorList>
            <person name="Filippini M."/>
            <person name="Qi W."/>
            <person name="Jaenicke S."/>
            <person name="Goesmann A."/>
            <person name="Smits T.H."/>
            <person name="Bagheri H.C."/>
        </authorList>
    </citation>
    <scope>NUCLEOTIDE SEQUENCE [LARGE SCALE GENOMIC DNA]</scope>
    <source>
        <strain evidence="9">BUZ 3T</strain>
    </source>
</reference>
<accession>I2GH13</accession>
<dbReference type="Gene3D" id="3.30.565.10">
    <property type="entry name" value="Histidine kinase-like ATPase, C-terminal domain"/>
    <property type="match status" value="1"/>
</dbReference>
<keyword evidence="6" id="KW-1133">Transmembrane helix</keyword>
<keyword evidence="1 8" id="KW-0808">Transferase</keyword>
<dbReference type="InterPro" id="IPR019734">
    <property type="entry name" value="TPR_rpt"/>
</dbReference>
<dbReference type="InterPro" id="IPR003594">
    <property type="entry name" value="HATPase_dom"/>
</dbReference>
<keyword evidence="2 8" id="KW-0418">Kinase</keyword>
<dbReference type="GO" id="GO:0016020">
    <property type="term" value="C:membrane"/>
    <property type="evidence" value="ECO:0007669"/>
    <property type="project" value="InterPro"/>
</dbReference>
<dbReference type="PANTHER" id="PTHR24421:SF58">
    <property type="entry name" value="SIGNAL TRANSDUCTION HISTIDINE-PROTEIN KINASE_PHOSPHATASE UHPB"/>
    <property type="match status" value="1"/>
</dbReference>
<keyword evidence="6" id="KW-0472">Membrane</keyword>
<dbReference type="PANTHER" id="PTHR24421">
    <property type="entry name" value="NITRATE/NITRITE SENSOR PROTEIN NARX-RELATED"/>
    <property type="match status" value="1"/>
</dbReference>
<dbReference type="InterPro" id="IPR005467">
    <property type="entry name" value="His_kinase_dom"/>
</dbReference>
<evidence type="ECO:0000313" key="9">
    <source>
        <dbReference type="Proteomes" id="UP000009309"/>
    </source>
</evidence>
<dbReference type="Proteomes" id="UP000009309">
    <property type="component" value="Unassembled WGS sequence"/>
</dbReference>
<feature type="coiled-coil region" evidence="5">
    <location>
        <begin position="418"/>
        <end position="454"/>
    </location>
</feature>
<proteinExistence type="predicted"/>
<dbReference type="eggNOG" id="COG4585">
    <property type="taxonomic scope" value="Bacteria"/>
</dbReference>
<dbReference type="Pfam" id="PF02518">
    <property type="entry name" value="HATPase_c"/>
    <property type="match status" value="1"/>
</dbReference>
<gene>
    <name evidence="8" type="ORF">BN8_02264</name>
</gene>
<evidence type="ECO:0000256" key="5">
    <source>
        <dbReference type="SAM" id="Coils"/>
    </source>
</evidence>
<dbReference type="eggNOG" id="COG0457">
    <property type="taxonomic scope" value="Bacteria"/>
</dbReference>
<evidence type="ECO:0000259" key="7">
    <source>
        <dbReference type="PROSITE" id="PS50109"/>
    </source>
</evidence>
<evidence type="ECO:0000313" key="8">
    <source>
        <dbReference type="EMBL" id="CCH53188.1"/>
    </source>
</evidence>
<dbReference type="InterPro" id="IPR036890">
    <property type="entry name" value="HATPase_C_sf"/>
</dbReference>
<feature type="transmembrane region" description="Helical" evidence="6">
    <location>
        <begin position="460"/>
        <end position="480"/>
    </location>
</feature>
<feature type="repeat" description="TPR" evidence="4">
    <location>
        <begin position="221"/>
        <end position="254"/>
    </location>
</feature>